<gene>
    <name evidence="1" type="ORF">F751_4189</name>
</gene>
<keyword evidence="2" id="KW-1185">Reference proteome</keyword>
<evidence type="ECO:0000313" key="1">
    <source>
        <dbReference type="EMBL" id="KFM25937.1"/>
    </source>
</evidence>
<accession>A0A087SJN3</accession>
<sequence>MDRVRRGSVLGQVGTALAAWIGATALMPGRHTASSTLDLSTLQDSLINASASPSGSRGR</sequence>
<protein>
    <submittedName>
        <fullName evidence="1">Uncharacterized protein</fullName>
    </submittedName>
</protein>
<dbReference type="AlphaFoldDB" id="A0A087SJN3"/>
<dbReference type="GeneID" id="23615580"/>
<dbReference type="EMBL" id="KL662124">
    <property type="protein sequence ID" value="KFM25937.1"/>
    <property type="molecule type" value="Genomic_DNA"/>
</dbReference>
<organism evidence="1 2">
    <name type="scientific">Auxenochlorella protothecoides</name>
    <name type="common">Green microalga</name>
    <name type="synonym">Chlorella protothecoides</name>
    <dbReference type="NCBI Taxonomy" id="3075"/>
    <lineage>
        <taxon>Eukaryota</taxon>
        <taxon>Viridiplantae</taxon>
        <taxon>Chlorophyta</taxon>
        <taxon>core chlorophytes</taxon>
        <taxon>Trebouxiophyceae</taxon>
        <taxon>Chlorellales</taxon>
        <taxon>Chlorellaceae</taxon>
        <taxon>Auxenochlorella</taxon>
    </lineage>
</organism>
<evidence type="ECO:0000313" key="2">
    <source>
        <dbReference type="Proteomes" id="UP000028924"/>
    </source>
</evidence>
<dbReference type="Proteomes" id="UP000028924">
    <property type="component" value="Unassembled WGS sequence"/>
</dbReference>
<dbReference type="RefSeq" id="XP_011398833.1">
    <property type="nucleotide sequence ID" value="XM_011400531.1"/>
</dbReference>
<reference evidence="1 2" key="1">
    <citation type="journal article" date="2014" name="BMC Genomics">
        <title>Oil accumulation mechanisms of the oleaginous microalga Chlorella protothecoides revealed through its genome, transcriptomes, and proteomes.</title>
        <authorList>
            <person name="Gao C."/>
            <person name="Wang Y."/>
            <person name="Shen Y."/>
            <person name="Yan D."/>
            <person name="He X."/>
            <person name="Dai J."/>
            <person name="Wu Q."/>
        </authorList>
    </citation>
    <scope>NUCLEOTIDE SEQUENCE [LARGE SCALE GENOMIC DNA]</scope>
    <source>
        <strain evidence="1 2">0710</strain>
    </source>
</reference>
<dbReference type="KEGG" id="apro:F751_4189"/>
<name>A0A087SJN3_AUXPR</name>
<proteinExistence type="predicted"/>